<dbReference type="EMBL" id="VSSQ01137494">
    <property type="protein sequence ID" value="MPN61217.1"/>
    <property type="molecule type" value="Genomic_DNA"/>
</dbReference>
<sequence>MYDNARFQVKDTMTFWADSESNLHYSYEPQYFNITVDGETLPAQYAGVPVAQKVSGEVPWDSSIWDYWDKNEKKMKLIIPYTDGDDGYFPRLSDIFR</sequence>
<dbReference type="AlphaFoldDB" id="A0A645JD08"/>
<protein>
    <submittedName>
        <fullName evidence="1">Uncharacterized protein</fullName>
    </submittedName>
</protein>
<gene>
    <name evidence="1" type="ORF">SDC9_208951</name>
</gene>
<accession>A0A645JD08</accession>
<name>A0A645JD08_9ZZZZ</name>
<organism evidence="1">
    <name type="scientific">bioreactor metagenome</name>
    <dbReference type="NCBI Taxonomy" id="1076179"/>
    <lineage>
        <taxon>unclassified sequences</taxon>
        <taxon>metagenomes</taxon>
        <taxon>ecological metagenomes</taxon>
    </lineage>
</organism>
<comment type="caution">
    <text evidence="1">The sequence shown here is derived from an EMBL/GenBank/DDBJ whole genome shotgun (WGS) entry which is preliminary data.</text>
</comment>
<reference evidence="1" key="1">
    <citation type="submission" date="2019-08" db="EMBL/GenBank/DDBJ databases">
        <authorList>
            <person name="Kucharzyk K."/>
            <person name="Murdoch R.W."/>
            <person name="Higgins S."/>
            <person name="Loffler F."/>
        </authorList>
    </citation>
    <scope>NUCLEOTIDE SEQUENCE</scope>
</reference>
<proteinExistence type="predicted"/>
<evidence type="ECO:0000313" key="1">
    <source>
        <dbReference type="EMBL" id="MPN61217.1"/>
    </source>
</evidence>